<comment type="caution">
    <text evidence="8">The sequence shown here is derived from an EMBL/GenBank/DDBJ whole genome shotgun (WGS) entry which is preliminary data.</text>
</comment>
<reference evidence="8 9" key="1">
    <citation type="journal article" date="2022" name="Gigascience">
        <title>A chromosome-level genome assembly and annotation of the desert horned lizard, Phrynosoma platyrhinos, provides insight into chromosomal rearrangements among reptiles.</title>
        <authorList>
            <person name="Koochekian N."/>
            <person name="Ascanio A."/>
            <person name="Farleigh K."/>
            <person name="Card D.C."/>
            <person name="Schield D.R."/>
            <person name="Castoe T.A."/>
            <person name="Jezkova T."/>
        </authorList>
    </citation>
    <scope>NUCLEOTIDE SEQUENCE [LARGE SCALE GENOMIC DNA]</scope>
    <source>
        <strain evidence="8">NK-2021</strain>
    </source>
</reference>
<keyword evidence="3" id="KW-0964">Secreted</keyword>
<dbReference type="EMBL" id="JAIPUX010005291">
    <property type="protein sequence ID" value="KAH0615403.1"/>
    <property type="molecule type" value="Genomic_DNA"/>
</dbReference>
<dbReference type="PROSITE" id="PS51257">
    <property type="entry name" value="PROKAR_LIPOPROTEIN"/>
    <property type="match status" value="1"/>
</dbReference>
<name>A0ABQ7SDJ0_PHRPL</name>
<sequence>MKVSRPFSCILLLSIGACFPSNNGQGLGYPGEELEAMMEHPDFGGARRTPRQHHSPQQDFTSLFSQAQELQGFGKDKTGIRFRFGRQQGGQGDKKEAVNSLPAEDGEKRASGLQSLAEELNGYNRKKGGFSFRFGRRGRRTRVWEDRETLSCLWN</sequence>
<keyword evidence="5" id="KW-0527">Neuropeptide</keyword>
<evidence type="ECO:0000313" key="8">
    <source>
        <dbReference type="EMBL" id="KAH0615403.1"/>
    </source>
</evidence>
<feature type="signal peptide" evidence="7">
    <location>
        <begin position="1"/>
        <end position="24"/>
    </location>
</feature>
<dbReference type="Pfam" id="PF11109">
    <property type="entry name" value="RFamide_26RFa"/>
    <property type="match status" value="1"/>
</dbReference>
<protein>
    <recommendedName>
        <fullName evidence="10">Orexigenic neuropeptide QRFP</fullName>
    </recommendedName>
</protein>
<keyword evidence="4" id="KW-0027">Amidation</keyword>
<evidence type="ECO:0000256" key="4">
    <source>
        <dbReference type="ARBA" id="ARBA00022815"/>
    </source>
</evidence>
<dbReference type="Proteomes" id="UP000826234">
    <property type="component" value="Unassembled WGS sequence"/>
</dbReference>
<proteinExistence type="inferred from homology"/>
<evidence type="ECO:0008006" key="10">
    <source>
        <dbReference type="Google" id="ProtNLM"/>
    </source>
</evidence>
<keyword evidence="7" id="KW-0732">Signal</keyword>
<organism evidence="8 9">
    <name type="scientific">Phrynosoma platyrhinos</name>
    <name type="common">Desert horned lizard</name>
    <dbReference type="NCBI Taxonomy" id="52577"/>
    <lineage>
        <taxon>Eukaryota</taxon>
        <taxon>Metazoa</taxon>
        <taxon>Chordata</taxon>
        <taxon>Craniata</taxon>
        <taxon>Vertebrata</taxon>
        <taxon>Euteleostomi</taxon>
        <taxon>Lepidosauria</taxon>
        <taxon>Squamata</taxon>
        <taxon>Bifurcata</taxon>
        <taxon>Unidentata</taxon>
        <taxon>Episquamata</taxon>
        <taxon>Toxicofera</taxon>
        <taxon>Iguania</taxon>
        <taxon>Phrynosomatidae</taxon>
        <taxon>Phrynosomatinae</taxon>
        <taxon>Phrynosoma</taxon>
    </lineage>
</organism>
<gene>
    <name evidence="8" type="ORF">JD844_004598</name>
</gene>
<feature type="chain" id="PRO_5047127003" description="Orexigenic neuropeptide QRFP" evidence="7">
    <location>
        <begin position="25"/>
        <end position="155"/>
    </location>
</feature>
<dbReference type="PANTHER" id="PTHR36476">
    <property type="entry name" value="OREXIGENIC NEUROPEPTIDE QRFP"/>
    <property type="match status" value="1"/>
</dbReference>
<evidence type="ECO:0000313" key="9">
    <source>
        <dbReference type="Proteomes" id="UP000826234"/>
    </source>
</evidence>
<evidence type="ECO:0000256" key="1">
    <source>
        <dbReference type="ARBA" id="ARBA00004613"/>
    </source>
</evidence>
<comment type="subcellular location">
    <subcellularLocation>
        <location evidence="1">Secreted</location>
    </subcellularLocation>
</comment>
<keyword evidence="9" id="KW-1185">Reference proteome</keyword>
<evidence type="ECO:0000256" key="6">
    <source>
        <dbReference type="SAM" id="MobiDB-lite"/>
    </source>
</evidence>
<comment type="similarity">
    <text evidence="2">Belongs to the RFamide neuropeptide family.</text>
</comment>
<dbReference type="InterPro" id="IPR024565">
    <property type="entry name" value="P518"/>
</dbReference>
<feature type="region of interest" description="Disordered" evidence="6">
    <location>
        <begin position="85"/>
        <end position="110"/>
    </location>
</feature>
<accession>A0ABQ7SDJ0</accession>
<dbReference type="PANTHER" id="PTHR36476:SF1">
    <property type="entry name" value="OREXIGENIC NEUROPEPTIDE QRFP"/>
    <property type="match status" value="1"/>
</dbReference>
<evidence type="ECO:0000256" key="7">
    <source>
        <dbReference type="SAM" id="SignalP"/>
    </source>
</evidence>
<evidence type="ECO:0000256" key="3">
    <source>
        <dbReference type="ARBA" id="ARBA00022525"/>
    </source>
</evidence>
<evidence type="ECO:0000256" key="2">
    <source>
        <dbReference type="ARBA" id="ARBA00005516"/>
    </source>
</evidence>
<evidence type="ECO:0000256" key="5">
    <source>
        <dbReference type="ARBA" id="ARBA00023320"/>
    </source>
</evidence>